<dbReference type="EMBL" id="JAXCLA010000006">
    <property type="protein sequence ID" value="MDY0746568.1"/>
    <property type="molecule type" value="Genomic_DNA"/>
</dbReference>
<accession>A0ABU5DLH4</accession>
<dbReference type="Proteomes" id="UP001285263">
    <property type="component" value="Unassembled WGS sequence"/>
</dbReference>
<name>A0ABU5DLH4_9BURK</name>
<sequence length="73" mass="8112">MLMIRYVRRAGGGLGAEHHIPLKLERLQPEHLEGIYGGGPVSADEVGVMPPDGYSMWRGRRNDVFAYSTADEK</sequence>
<dbReference type="RefSeq" id="WP_320424512.1">
    <property type="nucleotide sequence ID" value="NZ_JAXCLA010000006.1"/>
</dbReference>
<proteinExistence type="predicted"/>
<evidence type="ECO:0000313" key="2">
    <source>
        <dbReference type="Proteomes" id="UP001285263"/>
    </source>
</evidence>
<evidence type="ECO:0000313" key="1">
    <source>
        <dbReference type="EMBL" id="MDY0746568.1"/>
    </source>
</evidence>
<reference evidence="1 2" key="1">
    <citation type="submission" date="2023-11" db="EMBL/GenBank/DDBJ databases">
        <title>Paucibacter sp. nov., isolated from fresh soil in Korea.</title>
        <authorList>
            <person name="Le N.T.T."/>
        </authorList>
    </citation>
    <scope>NUCLEOTIDE SEQUENCE [LARGE SCALE GENOMIC DNA]</scope>
    <source>
        <strain evidence="1 2">R3-3</strain>
    </source>
</reference>
<comment type="caution">
    <text evidence="1">The sequence shown here is derived from an EMBL/GenBank/DDBJ whole genome shotgun (WGS) entry which is preliminary data.</text>
</comment>
<protein>
    <submittedName>
        <fullName evidence="1">Uncharacterized protein</fullName>
    </submittedName>
</protein>
<organism evidence="1 2">
    <name type="scientific">Roseateles agri</name>
    <dbReference type="NCBI Taxonomy" id="3098619"/>
    <lineage>
        <taxon>Bacteria</taxon>
        <taxon>Pseudomonadati</taxon>
        <taxon>Pseudomonadota</taxon>
        <taxon>Betaproteobacteria</taxon>
        <taxon>Burkholderiales</taxon>
        <taxon>Sphaerotilaceae</taxon>
        <taxon>Roseateles</taxon>
    </lineage>
</organism>
<gene>
    <name evidence="1" type="ORF">SNE35_18790</name>
</gene>
<keyword evidence="2" id="KW-1185">Reference proteome</keyword>